<dbReference type="EMBL" id="MBFU01000168">
    <property type="protein sequence ID" value="PWA01464.1"/>
    <property type="molecule type" value="Genomic_DNA"/>
</dbReference>
<comment type="similarity">
    <text evidence="1 13">Belongs to the reverse transcriptase family. Telomerase subfamily.</text>
</comment>
<dbReference type="GO" id="GO:0007004">
    <property type="term" value="P:telomere maintenance via telomerase"/>
    <property type="evidence" value="ECO:0007669"/>
    <property type="project" value="TreeGrafter"/>
</dbReference>
<dbReference type="InterPro" id="IPR000477">
    <property type="entry name" value="RT_dom"/>
</dbReference>
<dbReference type="PRINTS" id="PR01365">
    <property type="entry name" value="TELOMERASERT"/>
</dbReference>
<feature type="compositionally biased region" description="Basic residues" evidence="14">
    <location>
        <begin position="250"/>
        <end position="259"/>
    </location>
</feature>
<evidence type="ECO:0000256" key="5">
    <source>
        <dbReference type="ARBA" id="ARBA00022679"/>
    </source>
</evidence>
<keyword evidence="17" id="KW-1185">Reference proteome</keyword>
<dbReference type="GO" id="GO:0003720">
    <property type="term" value="F:telomerase activity"/>
    <property type="evidence" value="ECO:0007669"/>
    <property type="project" value="InterPro"/>
</dbReference>
<protein>
    <recommendedName>
        <fullName evidence="3 13">Telomerase reverse transcriptase</fullName>
        <ecNumber evidence="2 13">2.7.7.49</ecNumber>
    </recommendedName>
    <alternativeName>
        <fullName evidence="13">Telomerase catalytic subunit</fullName>
    </alternativeName>
</protein>
<sequence>MNPKKRKRKNNLNNKNNDEIDIFNCFESTSSLVDFLTKYFDYEAIWTIDIWNTKTKELQLFNSIIVSTSDTLKPKFLKYEEPIIEQKLIVHRAIKILCKEADALKFKQKIQKNDKNDYFFKRNLLVYGYKTKNENASVHIEGEPDITCTIPNPIITILKNKNWQALLKIFTFYMIVAPSNDDIFYCNSIGLQTMMFLLCNTFLFEKCENNCYIQLTGQPVDQFSGKTKYPLPEAKSINKIKKMIENSQKNQKKNQMNKKPRFEENHKEIKEQEKPVEKMNKPQKITEQVNKIDGLFINEILRSTQILYGRPYRDKKWKICLGLPKSHILNQIFLKEASRKLLINEIFCRYQKNIASWRYKKLKNLVDHMITLHNKTNYCFILLGISEPKYNQNKNLKTNLKKRKIDESSQLSLDFASKQNSDNSNKRAKRIIPSPEENNSQDIRKLLEKNIHLDTISEIGMKSPNEPFFVKYSLGYSRVTRFIIACINSVIPKDLLGGPHNHKMIKKAVLAYVSGRKQDVFSLHQFLQGLKINECDSWLKSDRFKPNDTLSLNKERFNKANKMYHEPPHETIIRKNIFNSVIYWLFESFIVSLIQGNFYVTETGVYKQKLFYFRHDVWNNLTLSANKSIKNSLLGKRVLNDQLMESNLGLCTMRLVPKESGFRPIVNYRKQLVQVENQGLLVGNDFRGVIKESANKVLKPTFYVLSYLRKAFGDYFGSSVFGTDHIYRQIYQYKINLQSNWSGFGKENIYMVKLDIKQAFDNINIDILFDLVEKLIPQDYYVLRKFTSLRLIRGKPIAEYKLNTSPLGDLEPVFSGTKKMFLDKRKLIYIDGMGLVYISKSEILEILQEHIKKNIVKKKGIPQGSILSPLLCSLYYGYIEKMFIKPEIPNNTLLLRQTDDFLLLTTTKDIAMKFLNIVYKVGFGDEYGFKINMSKTLINFDASIEGKVLDKLPKNQGK</sequence>
<dbReference type="Pfam" id="PF00078">
    <property type="entry name" value="RVT_1"/>
    <property type="match status" value="1"/>
</dbReference>
<dbReference type="CDD" id="cd01648">
    <property type="entry name" value="TERT"/>
    <property type="match status" value="1"/>
</dbReference>
<evidence type="ECO:0000256" key="9">
    <source>
        <dbReference type="ARBA" id="ARBA00022895"/>
    </source>
</evidence>
<keyword evidence="4 13" id="KW-0158">Chromosome</keyword>
<comment type="caution">
    <text evidence="16">The sequence shown here is derived from an EMBL/GenBank/DDBJ whole genome shotgun (WGS) entry which is preliminary data.</text>
</comment>
<comment type="subcellular location">
    <subcellularLocation>
        <location evidence="13">Nucleus</location>
    </subcellularLocation>
    <subcellularLocation>
        <location evidence="13">Chromosome</location>
        <location evidence="13">Telomere</location>
    </subcellularLocation>
</comment>
<keyword evidence="8 13" id="KW-0460">Magnesium</keyword>
<proteinExistence type="inferred from homology"/>
<dbReference type="GO" id="GO:0000333">
    <property type="term" value="C:telomerase catalytic core complex"/>
    <property type="evidence" value="ECO:0007669"/>
    <property type="project" value="TreeGrafter"/>
</dbReference>
<comment type="catalytic activity">
    <reaction evidence="12 13">
        <text>DNA(n) + a 2'-deoxyribonucleoside 5'-triphosphate = DNA(n+1) + diphosphate</text>
        <dbReference type="Rhea" id="RHEA:22508"/>
        <dbReference type="Rhea" id="RHEA-COMP:17339"/>
        <dbReference type="Rhea" id="RHEA-COMP:17340"/>
        <dbReference type="ChEBI" id="CHEBI:33019"/>
        <dbReference type="ChEBI" id="CHEBI:61560"/>
        <dbReference type="ChEBI" id="CHEBI:173112"/>
        <dbReference type="EC" id="2.7.7.49"/>
    </reaction>
</comment>
<feature type="domain" description="Reverse transcriptase" evidence="15">
    <location>
        <begin position="637"/>
        <end position="949"/>
    </location>
</feature>
<evidence type="ECO:0000256" key="6">
    <source>
        <dbReference type="ARBA" id="ARBA00022695"/>
    </source>
</evidence>
<dbReference type="PROSITE" id="PS50878">
    <property type="entry name" value="RT_POL"/>
    <property type="match status" value="1"/>
</dbReference>
<evidence type="ECO:0000256" key="3">
    <source>
        <dbReference type="ARBA" id="ARBA00016182"/>
    </source>
</evidence>
<keyword evidence="5 13" id="KW-0808">Transferase</keyword>
<dbReference type="PANTHER" id="PTHR12066:SF0">
    <property type="entry name" value="TELOMERASE REVERSE TRANSCRIPTASE"/>
    <property type="match status" value="1"/>
</dbReference>
<gene>
    <name evidence="16" type="ORF">BB558_002434</name>
</gene>
<evidence type="ECO:0000259" key="15">
    <source>
        <dbReference type="PROSITE" id="PS50878"/>
    </source>
</evidence>
<evidence type="ECO:0000256" key="13">
    <source>
        <dbReference type="RuleBase" id="RU365061"/>
    </source>
</evidence>
<evidence type="ECO:0000313" key="17">
    <source>
        <dbReference type="Proteomes" id="UP000245591"/>
    </source>
</evidence>
<dbReference type="SMART" id="SM00975">
    <property type="entry name" value="Telomerase_RBD"/>
    <property type="match status" value="1"/>
</dbReference>
<dbReference type="InterPro" id="IPR043502">
    <property type="entry name" value="DNA/RNA_pol_sf"/>
</dbReference>
<dbReference type="InterPro" id="IPR003545">
    <property type="entry name" value="Telomerase_RT"/>
</dbReference>
<dbReference type="Pfam" id="PF12009">
    <property type="entry name" value="Telomerase_RBD"/>
    <property type="match status" value="1"/>
</dbReference>
<dbReference type="InterPro" id="IPR021891">
    <property type="entry name" value="Telomerase_RBD"/>
</dbReference>
<evidence type="ECO:0000256" key="2">
    <source>
        <dbReference type="ARBA" id="ARBA00012493"/>
    </source>
</evidence>
<dbReference type="GO" id="GO:0042162">
    <property type="term" value="F:telomeric DNA binding"/>
    <property type="evidence" value="ECO:0007669"/>
    <property type="project" value="TreeGrafter"/>
</dbReference>
<dbReference type="AlphaFoldDB" id="A0A2U1J8T9"/>
<evidence type="ECO:0000313" key="16">
    <source>
        <dbReference type="EMBL" id="PWA01464.1"/>
    </source>
</evidence>
<feature type="compositionally biased region" description="Basic and acidic residues" evidence="14">
    <location>
        <begin position="260"/>
        <end position="280"/>
    </location>
</feature>
<evidence type="ECO:0000256" key="12">
    <source>
        <dbReference type="ARBA" id="ARBA00048173"/>
    </source>
</evidence>
<dbReference type="GO" id="GO:0000781">
    <property type="term" value="C:chromosome, telomeric region"/>
    <property type="evidence" value="ECO:0007669"/>
    <property type="project" value="UniProtKB-SubCell"/>
</dbReference>
<evidence type="ECO:0000256" key="14">
    <source>
        <dbReference type="SAM" id="MobiDB-lite"/>
    </source>
</evidence>
<name>A0A2U1J8T9_SMIAN</name>
<feature type="region of interest" description="Disordered" evidence="14">
    <location>
        <begin position="416"/>
        <end position="437"/>
    </location>
</feature>
<keyword evidence="11 13" id="KW-0539">Nucleus</keyword>
<evidence type="ECO:0000256" key="11">
    <source>
        <dbReference type="ARBA" id="ARBA00023242"/>
    </source>
</evidence>
<dbReference type="EC" id="2.7.7.49" evidence="2 13"/>
<evidence type="ECO:0000256" key="10">
    <source>
        <dbReference type="ARBA" id="ARBA00022918"/>
    </source>
</evidence>
<comment type="function">
    <text evidence="13">Telomerase is a ribonucleoprotein enzyme essential for the replication of chromosome termini in most eukaryotes. It elongates telomeres. It is a reverse transcriptase that adds simple sequence repeats to chromosome ends by copying a template sequence within the RNA component of the enzyme.</text>
</comment>
<organism evidence="16 17">
    <name type="scientific">Smittium angustum</name>
    <dbReference type="NCBI Taxonomy" id="133377"/>
    <lineage>
        <taxon>Eukaryota</taxon>
        <taxon>Fungi</taxon>
        <taxon>Fungi incertae sedis</taxon>
        <taxon>Zoopagomycota</taxon>
        <taxon>Kickxellomycotina</taxon>
        <taxon>Harpellomycetes</taxon>
        <taxon>Harpellales</taxon>
        <taxon>Legeriomycetaceae</taxon>
        <taxon>Smittium</taxon>
    </lineage>
</organism>
<dbReference type="GO" id="GO:0070034">
    <property type="term" value="F:telomerase RNA binding"/>
    <property type="evidence" value="ECO:0007669"/>
    <property type="project" value="TreeGrafter"/>
</dbReference>
<keyword evidence="7 13" id="KW-0479">Metal-binding</keyword>
<reference evidence="16 17" key="1">
    <citation type="journal article" date="2018" name="MBio">
        <title>Comparative Genomics Reveals the Core Gene Toolbox for the Fungus-Insect Symbiosis.</title>
        <authorList>
            <person name="Wang Y."/>
            <person name="Stata M."/>
            <person name="Wang W."/>
            <person name="Stajich J.E."/>
            <person name="White M.M."/>
            <person name="Moncalvo J.M."/>
        </authorList>
    </citation>
    <scope>NUCLEOTIDE SEQUENCE [LARGE SCALE GENOMIC DNA]</scope>
    <source>
        <strain evidence="16 17">AUS-126-30</strain>
    </source>
</reference>
<evidence type="ECO:0000256" key="8">
    <source>
        <dbReference type="ARBA" id="ARBA00022842"/>
    </source>
</evidence>
<dbReference type="PANTHER" id="PTHR12066">
    <property type="entry name" value="TELOMERASE REVERSE TRANSCRIPTASE"/>
    <property type="match status" value="1"/>
</dbReference>
<dbReference type="SUPFAM" id="SSF56672">
    <property type="entry name" value="DNA/RNA polymerases"/>
    <property type="match status" value="1"/>
</dbReference>
<evidence type="ECO:0000256" key="4">
    <source>
        <dbReference type="ARBA" id="ARBA00022454"/>
    </source>
</evidence>
<keyword evidence="9 13" id="KW-0779">Telomere</keyword>
<dbReference type="Proteomes" id="UP000245591">
    <property type="component" value="Unassembled WGS sequence"/>
</dbReference>
<feature type="region of interest" description="Disordered" evidence="14">
    <location>
        <begin position="247"/>
        <end position="282"/>
    </location>
</feature>
<keyword evidence="6 13" id="KW-0548">Nucleotidyltransferase</keyword>
<accession>A0A2U1J8T9</accession>
<keyword evidence="10 13" id="KW-0695">RNA-directed DNA polymerase</keyword>
<evidence type="ECO:0000256" key="1">
    <source>
        <dbReference type="ARBA" id="ARBA00008001"/>
    </source>
</evidence>
<dbReference type="Gene3D" id="1.10.132.70">
    <property type="match status" value="1"/>
</dbReference>
<dbReference type="GO" id="GO:0046872">
    <property type="term" value="F:metal ion binding"/>
    <property type="evidence" value="ECO:0007669"/>
    <property type="project" value="UniProtKB-KW"/>
</dbReference>
<evidence type="ECO:0000256" key="7">
    <source>
        <dbReference type="ARBA" id="ARBA00022723"/>
    </source>
</evidence>